<sequence>MGRGLSGAMYVEWEKPEGPGSSTPVVLVHGGGGQGTDWLGTPDSRPGWAPLLVERGRSVYVVDRPGYGRAAGTAPEGEKRGPAPTLEMTAGIFAAGADPRHTQWPGPGGPDDPAVVNLAASSASVPLDQAAAQQRDGDRLIELLESIGPAVLITHSLGAPAGWLAAAARPDLVKAVVALEPPGPPFLNAPQMGLSLDWGLTSAPLPYEPAVSAPQELREGSTWTVPGLRGLPVAVVEAEASPLGGGAGAVADYLRQVGARADHIRLADHDVRGNGHGMVLELNNHDILDVVLRWLDSVGLSS</sequence>
<dbReference type="PANTHER" id="PTHR43194">
    <property type="entry name" value="HYDROLASE ALPHA/BETA FOLD FAMILY"/>
    <property type="match status" value="1"/>
</dbReference>
<gene>
    <name evidence="2" type="ORF">H4687_000216</name>
</gene>
<dbReference type="RefSeq" id="WP_159026151.1">
    <property type="nucleotide sequence ID" value="NZ_JADBGF010000001.1"/>
</dbReference>
<dbReference type="OrthoDB" id="7820973at2"/>
<dbReference type="Pfam" id="PF00561">
    <property type="entry name" value="Abhydrolase_1"/>
    <property type="match status" value="1"/>
</dbReference>
<dbReference type="EMBL" id="JADBGF010000001">
    <property type="protein sequence ID" value="MBE1594087.1"/>
    <property type="molecule type" value="Genomic_DNA"/>
</dbReference>
<evidence type="ECO:0000259" key="1">
    <source>
        <dbReference type="Pfam" id="PF00561"/>
    </source>
</evidence>
<dbReference type="AlphaFoldDB" id="A0A8I0NYN7"/>
<name>A0A8I0NYN7_9ACTN</name>
<feature type="domain" description="AB hydrolase-1" evidence="1">
    <location>
        <begin position="24"/>
        <end position="198"/>
    </location>
</feature>
<dbReference type="PANTHER" id="PTHR43194:SF4">
    <property type="entry name" value="AB HYDROLASE-1 DOMAIN-CONTAINING PROTEIN"/>
    <property type="match status" value="1"/>
</dbReference>
<accession>A0A8I0NYN7</accession>
<evidence type="ECO:0000313" key="2">
    <source>
        <dbReference type="EMBL" id="MBE1594087.1"/>
    </source>
</evidence>
<comment type="caution">
    <text evidence="2">The sequence shown here is derived from an EMBL/GenBank/DDBJ whole genome shotgun (WGS) entry which is preliminary data.</text>
</comment>
<dbReference type="GeneID" id="86824905"/>
<dbReference type="InterPro" id="IPR029058">
    <property type="entry name" value="AB_hydrolase_fold"/>
</dbReference>
<dbReference type="InterPro" id="IPR000073">
    <property type="entry name" value="AB_hydrolase_1"/>
</dbReference>
<protein>
    <submittedName>
        <fullName evidence="2">Pimeloyl-ACP methyl ester carboxylesterase</fullName>
    </submittedName>
</protein>
<dbReference type="GO" id="GO:0003824">
    <property type="term" value="F:catalytic activity"/>
    <property type="evidence" value="ECO:0007669"/>
    <property type="project" value="UniProtKB-ARBA"/>
</dbReference>
<proteinExistence type="predicted"/>
<organism evidence="2 3">
    <name type="scientific">Streptomyces stelliscabiei</name>
    <dbReference type="NCBI Taxonomy" id="146820"/>
    <lineage>
        <taxon>Bacteria</taxon>
        <taxon>Bacillati</taxon>
        <taxon>Actinomycetota</taxon>
        <taxon>Actinomycetes</taxon>
        <taxon>Kitasatosporales</taxon>
        <taxon>Streptomycetaceae</taxon>
        <taxon>Streptomyces</taxon>
    </lineage>
</organism>
<keyword evidence="3" id="KW-1185">Reference proteome</keyword>
<evidence type="ECO:0000313" key="3">
    <source>
        <dbReference type="Proteomes" id="UP000629287"/>
    </source>
</evidence>
<dbReference type="Proteomes" id="UP000629287">
    <property type="component" value="Unassembled WGS sequence"/>
</dbReference>
<dbReference type="InterPro" id="IPR050228">
    <property type="entry name" value="Carboxylesterase_BioH"/>
</dbReference>
<dbReference type="Gene3D" id="3.40.50.1820">
    <property type="entry name" value="alpha/beta hydrolase"/>
    <property type="match status" value="1"/>
</dbReference>
<reference evidence="2 3" key="1">
    <citation type="submission" date="2020-10" db="EMBL/GenBank/DDBJ databases">
        <title>Sequencing the genomes of 1000 actinobacteria strains.</title>
        <authorList>
            <person name="Klenk H.-P."/>
        </authorList>
    </citation>
    <scope>NUCLEOTIDE SEQUENCE [LARGE SCALE GENOMIC DNA]</scope>
    <source>
        <strain evidence="2 3">DSM 41803</strain>
    </source>
</reference>
<dbReference type="SUPFAM" id="SSF53474">
    <property type="entry name" value="alpha/beta-Hydrolases"/>
    <property type="match status" value="1"/>
</dbReference>